<dbReference type="SMART" id="SM00220">
    <property type="entry name" value="S_TKc"/>
    <property type="match status" value="1"/>
</dbReference>
<keyword evidence="1" id="KW-0547">Nucleotide-binding</keyword>
<dbReference type="EMBL" id="OOIP01000021">
    <property type="protein sequence ID" value="SPO40652.1"/>
    <property type="molecule type" value="Genomic_DNA"/>
</dbReference>
<feature type="compositionally biased region" description="Polar residues" evidence="3">
    <location>
        <begin position="70"/>
        <end position="91"/>
    </location>
</feature>
<feature type="region of interest" description="Disordered" evidence="3">
    <location>
        <begin position="937"/>
        <end position="957"/>
    </location>
</feature>
<feature type="region of interest" description="Disordered" evidence="3">
    <location>
        <begin position="227"/>
        <end position="558"/>
    </location>
</feature>
<evidence type="ECO:0000256" key="3">
    <source>
        <dbReference type="SAM" id="MobiDB-lite"/>
    </source>
</evidence>
<feature type="compositionally biased region" description="Polar residues" evidence="3">
    <location>
        <begin position="240"/>
        <end position="258"/>
    </location>
</feature>
<dbReference type="GO" id="GO:0004674">
    <property type="term" value="F:protein serine/threonine kinase activity"/>
    <property type="evidence" value="ECO:0007669"/>
    <property type="project" value="TreeGrafter"/>
</dbReference>
<feature type="region of interest" description="Disordered" evidence="3">
    <location>
        <begin position="819"/>
        <end position="857"/>
    </location>
</feature>
<feature type="compositionally biased region" description="Gly residues" evidence="3">
    <location>
        <begin position="188"/>
        <end position="198"/>
    </location>
</feature>
<feature type="compositionally biased region" description="Low complexity" evidence="3">
    <location>
        <begin position="316"/>
        <end position="332"/>
    </location>
</feature>
<feature type="region of interest" description="Disordered" evidence="3">
    <location>
        <begin position="1"/>
        <end position="204"/>
    </location>
</feature>
<feature type="compositionally biased region" description="Low complexity" evidence="3">
    <location>
        <begin position="370"/>
        <end position="389"/>
    </location>
</feature>
<keyword evidence="2" id="KW-0067">ATP-binding</keyword>
<evidence type="ECO:0000259" key="4">
    <source>
        <dbReference type="PROSITE" id="PS50011"/>
    </source>
</evidence>
<feature type="compositionally biased region" description="Acidic residues" evidence="3">
    <location>
        <begin position="548"/>
        <end position="557"/>
    </location>
</feature>
<dbReference type="PROSITE" id="PS00108">
    <property type="entry name" value="PROTEIN_KINASE_ST"/>
    <property type="match status" value="1"/>
</dbReference>
<feature type="compositionally biased region" description="Low complexity" evidence="3">
    <location>
        <begin position="440"/>
        <end position="450"/>
    </location>
</feature>
<dbReference type="GO" id="GO:0035556">
    <property type="term" value="P:intracellular signal transduction"/>
    <property type="evidence" value="ECO:0007669"/>
    <property type="project" value="TreeGrafter"/>
</dbReference>
<evidence type="ECO:0000256" key="2">
    <source>
        <dbReference type="ARBA" id="ARBA00022840"/>
    </source>
</evidence>
<dbReference type="SUPFAM" id="SSF56112">
    <property type="entry name" value="Protein kinase-like (PK-like)"/>
    <property type="match status" value="1"/>
</dbReference>
<feature type="domain" description="Protein kinase" evidence="4">
    <location>
        <begin position="562"/>
        <end position="926"/>
    </location>
</feature>
<dbReference type="InterPro" id="IPR011009">
    <property type="entry name" value="Kinase-like_dom_sf"/>
</dbReference>
<dbReference type="Proteomes" id="UP000323386">
    <property type="component" value="Unassembled WGS sequence"/>
</dbReference>
<feature type="region of interest" description="Disordered" evidence="3">
    <location>
        <begin position="584"/>
        <end position="603"/>
    </location>
</feature>
<dbReference type="InterPro" id="IPR000719">
    <property type="entry name" value="Prot_kinase_dom"/>
</dbReference>
<evidence type="ECO:0000313" key="6">
    <source>
        <dbReference type="Proteomes" id="UP000323386"/>
    </source>
</evidence>
<protein>
    <recommendedName>
        <fullName evidence="4">Protein kinase domain-containing protein</fullName>
    </recommendedName>
</protein>
<evidence type="ECO:0000256" key="1">
    <source>
        <dbReference type="ARBA" id="ARBA00022741"/>
    </source>
</evidence>
<evidence type="ECO:0000313" key="5">
    <source>
        <dbReference type="EMBL" id="SPO40652.1"/>
    </source>
</evidence>
<dbReference type="Pfam" id="PF00069">
    <property type="entry name" value="Pkinase"/>
    <property type="match status" value="1"/>
</dbReference>
<dbReference type="PANTHER" id="PTHR24346:SF110">
    <property type="entry name" value="NON-SPECIFIC SERINE_THREONINE PROTEIN KINASE"/>
    <property type="match status" value="1"/>
</dbReference>
<feature type="compositionally biased region" description="Low complexity" evidence="3">
    <location>
        <begin position="519"/>
        <end position="539"/>
    </location>
</feature>
<name>A0A5C3F8F3_9BASI</name>
<proteinExistence type="predicted"/>
<organism evidence="5 6">
    <name type="scientific">Pseudozyma flocculosa</name>
    <dbReference type="NCBI Taxonomy" id="84751"/>
    <lineage>
        <taxon>Eukaryota</taxon>
        <taxon>Fungi</taxon>
        <taxon>Dikarya</taxon>
        <taxon>Basidiomycota</taxon>
        <taxon>Ustilaginomycotina</taxon>
        <taxon>Ustilaginomycetes</taxon>
        <taxon>Ustilaginales</taxon>
        <taxon>Ustilaginaceae</taxon>
        <taxon>Pseudozyma</taxon>
    </lineage>
</organism>
<dbReference type="OrthoDB" id="289250at2759"/>
<feature type="compositionally biased region" description="Low complexity" evidence="3">
    <location>
        <begin position="172"/>
        <end position="187"/>
    </location>
</feature>
<sequence>MVDFGIPASRSSPGAFGGGGGAGPVSSSSSGHASSAAAAAAGIAAPGSPSAALPPSSAAFSSQHGLGAGPSTTRPLSDQIASNFPPRSTPSMVVVAPNGHAPAGMPDLHTTAASLGGGGDSGSPGRLLDRRPSVPRINTVRPPPPVEAASRNALFFSPTSARPPGSRHARHSSGSSQTFAASSSISGSIGGGGEGEAGPGSSFSMASLDDAANASTATDDAAFIDGGGGIGQGSSRSTYPADQSLATPACQLSSTSSIRSRRNWDEFEGKPVSPLPSPAVIADDDADPEAGKTSMFDRLLSAGAGGQSQFDSATNAASPSSSIVGSTSATSTVDPDTPSKTSAFFGASWSTYPRAPTTLPPPPSRRDRVVSSSDAADTGSDSNGATAASGSGGWSNLAPSLRAISADQTARGAAAAAVRRTGHGPSGRDGLDIEPGTSRAAAAVPAANAPRTSNSGPSDELSPLAAADEPRRRGGRFSRHTHGPSENASDGSLAPIIGTTGALAPDPSRTKDPSPSTPRPKSASSSSATTLTGATGATAAKERRNAEEVAEEDEEGDIVGPYRSEKVLGVGAFSKVVLGRAVRPRRGGSGGRSTTGAVVRNGTPPVDERVALKMLDREPCSQNERLKVSWVREVEVLKHISHPNLVRFVEAFSTPLHHTLVLEHVSGGELFELLAQHHERMAQREWLVRRIFCELANAVGWMHNVNLVHRDIKLENILLTTSLFQATDHARPGLLKPSQLPQGPLVKLTDFGLSRFIDPQQPSLETRCGSEEYAAPELIIGKRYDGRKTDAWALGVVLYAMLTGSLPFLDDLVDGGAAGAARAAPDQGGEGGGGGGHQHTFSASREGSSADRDAKQRKAHLLRIAKGDLRWPDRINDPPRDRPGAGECPSHLRLVTPAAKAMTARLLRRDATKRSSVWETWDAEWLLRGSFATGLGGESSAAGEQVELLPDPRSPPGRAWLAERAHIRGGQVSQVACDD</sequence>
<dbReference type="InterPro" id="IPR008271">
    <property type="entry name" value="Ser/Thr_kinase_AS"/>
</dbReference>
<accession>A0A5C3F8F3</accession>
<reference evidence="5 6" key="1">
    <citation type="submission" date="2018-03" db="EMBL/GenBank/DDBJ databases">
        <authorList>
            <person name="Guldener U."/>
        </authorList>
    </citation>
    <scope>NUCLEOTIDE SEQUENCE [LARGE SCALE GENOMIC DNA]</scope>
    <source>
        <strain evidence="5 6">DAOM196992</strain>
    </source>
</reference>
<feature type="compositionally biased region" description="Basic residues" evidence="3">
    <location>
        <begin position="473"/>
        <end position="482"/>
    </location>
</feature>
<keyword evidence="6" id="KW-1185">Reference proteome</keyword>
<dbReference type="AlphaFoldDB" id="A0A5C3F8F3"/>
<feature type="compositionally biased region" description="Low complexity" evidence="3">
    <location>
        <begin position="24"/>
        <end position="62"/>
    </location>
</feature>
<dbReference type="PANTHER" id="PTHR24346">
    <property type="entry name" value="MAP/MICROTUBULE AFFINITY-REGULATING KINASE"/>
    <property type="match status" value="1"/>
</dbReference>
<gene>
    <name evidence="5" type="ORF">PSFLO_06134</name>
</gene>
<dbReference type="PROSITE" id="PS50011">
    <property type="entry name" value="PROTEIN_KINASE_DOM"/>
    <property type="match status" value="1"/>
</dbReference>
<feature type="compositionally biased region" description="Low complexity" evidence="3">
    <location>
        <begin position="410"/>
        <end position="419"/>
    </location>
</feature>
<dbReference type="GO" id="GO:0005524">
    <property type="term" value="F:ATP binding"/>
    <property type="evidence" value="ECO:0007669"/>
    <property type="project" value="UniProtKB-KW"/>
</dbReference>
<dbReference type="GO" id="GO:0005737">
    <property type="term" value="C:cytoplasm"/>
    <property type="evidence" value="ECO:0007669"/>
    <property type="project" value="TreeGrafter"/>
</dbReference>
<dbReference type="Gene3D" id="1.10.510.10">
    <property type="entry name" value="Transferase(Phosphotransferase) domain 1"/>
    <property type="match status" value="1"/>
</dbReference>
<feature type="compositionally biased region" description="Gly residues" evidence="3">
    <location>
        <begin position="828"/>
        <end position="837"/>
    </location>
</feature>